<comment type="similarity">
    <text evidence="1">Belongs to the class IV-like SAM-binding methyltransferase superfamily. RNA methyltransferase TrmH family.</text>
</comment>
<dbReference type="AlphaFoldDB" id="A0A809SI32"/>
<accession>A0A809SI32</accession>
<dbReference type="GO" id="GO:0003723">
    <property type="term" value="F:RNA binding"/>
    <property type="evidence" value="ECO:0007669"/>
    <property type="project" value="InterPro"/>
</dbReference>
<proteinExistence type="inferred from homology"/>
<dbReference type="Gene3D" id="3.30.1330.30">
    <property type="match status" value="1"/>
</dbReference>
<dbReference type="SUPFAM" id="SSF55315">
    <property type="entry name" value="L30e-like"/>
    <property type="match status" value="1"/>
</dbReference>
<name>A0A809SI32_9BACT</name>
<sequence>MTNSKYISSTSNEHIKNLKKLHSKKYRDLTNQFLVSGEHLVQEALKKGIVVEILDSSKESKYYFFNNTYKVSHHIIEYLSETITPQSVIALCDKTLLKNTRLNKVIALNNLQDPGNVGTIIRLAKSFDFDTVIIENLDPFNDKVIRSSKGALFDINIITTKNLKQYLENLKSKNFKIYATLLDKDSKALNEVNFLKDNIVIVFGNEGSGIYQNIIELTDEKVYIPISFESLNVACCASIILNKVRNG</sequence>
<dbReference type="EMBL" id="AP022325">
    <property type="protein sequence ID" value="BBU47363.1"/>
    <property type="molecule type" value="Genomic_DNA"/>
</dbReference>
<evidence type="ECO:0000259" key="4">
    <source>
        <dbReference type="Pfam" id="PF00588"/>
    </source>
</evidence>
<evidence type="ECO:0000313" key="6">
    <source>
        <dbReference type="EMBL" id="BBU47363.1"/>
    </source>
</evidence>
<keyword evidence="7" id="KW-1185">Reference proteome</keyword>
<evidence type="ECO:0000256" key="2">
    <source>
        <dbReference type="ARBA" id="ARBA00022603"/>
    </source>
</evidence>
<dbReference type="InterPro" id="IPR001537">
    <property type="entry name" value="SpoU_MeTrfase"/>
</dbReference>
<dbReference type="PANTHER" id="PTHR43191">
    <property type="entry name" value="RRNA METHYLTRANSFERASE 3"/>
    <property type="match status" value="1"/>
</dbReference>
<dbReference type="GO" id="GO:0008173">
    <property type="term" value="F:RNA methyltransferase activity"/>
    <property type="evidence" value="ECO:0007669"/>
    <property type="project" value="InterPro"/>
</dbReference>
<dbReference type="InterPro" id="IPR053888">
    <property type="entry name" value="MRM3-like_sub_bind"/>
</dbReference>
<protein>
    <submittedName>
        <fullName evidence="6">Putative tRNA/rRNA methyltransferase YsgA</fullName>
    </submittedName>
</protein>
<dbReference type="Pfam" id="PF22435">
    <property type="entry name" value="MRM3-like_sub_bind"/>
    <property type="match status" value="1"/>
</dbReference>
<dbReference type="Pfam" id="PF00588">
    <property type="entry name" value="SpoU_methylase"/>
    <property type="match status" value="1"/>
</dbReference>
<dbReference type="SUPFAM" id="SSF75217">
    <property type="entry name" value="alpha/beta knot"/>
    <property type="match status" value="1"/>
</dbReference>
<feature type="domain" description="MRM3-like substrate binding" evidence="5">
    <location>
        <begin position="12"/>
        <end position="90"/>
    </location>
</feature>
<gene>
    <name evidence="6" type="primary">ysgA</name>
    <name evidence="6" type="ORF">JPM2_0560</name>
</gene>
<evidence type="ECO:0000259" key="5">
    <source>
        <dbReference type="Pfam" id="PF22435"/>
    </source>
</evidence>
<dbReference type="GO" id="GO:0032259">
    <property type="term" value="P:methylation"/>
    <property type="evidence" value="ECO:0007669"/>
    <property type="project" value="UniProtKB-KW"/>
</dbReference>
<dbReference type="GO" id="GO:0006396">
    <property type="term" value="P:RNA processing"/>
    <property type="evidence" value="ECO:0007669"/>
    <property type="project" value="InterPro"/>
</dbReference>
<keyword evidence="3 6" id="KW-0808">Transferase</keyword>
<dbReference type="Gene3D" id="3.40.1280.10">
    <property type="match status" value="1"/>
</dbReference>
<dbReference type="CDD" id="cd18095">
    <property type="entry name" value="SpoU-like_rRNA-MTase"/>
    <property type="match status" value="1"/>
</dbReference>
<reference evidence="6 7" key="1">
    <citation type="submission" date="2020-01" db="EMBL/GenBank/DDBJ databases">
        <title>Complete genome sequence of Mycoplasma felis strain Myco-2.</title>
        <authorList>
            <person name="Kinoshita Y."/>
            <person name="Niwa H."/>
            <person name="Uchida-Fujii E."/>
            <person name="Nukada T."/>
        </authorList>
    </citation>
    <scope>NUCLEOTIDE SEQUENCE [LARGE SCALE GENOMIC DNA]</scope>
    <source>
        <strain evidence="6 7">Myco-2</strain>
    </source>
</reference>
<evidence type="ECO:0000256" key="3">
    <source>
        <dbReference type="ARBA" id="ARBA00022679"/>
    </source>
</evidence>
<dbReference type="Proteomes" id="UP000464317">
    <property type="component" value="Chromosome"/>
</dbReference>
<feature type="domain" description="tRNA/rRNA methyltransferase SpoU type" evidence="4">
    <location>
        <begin position="105"/>
        <end position="241"/>
    </location>
</feature>
<dbReference type="InterPro" id="IPR051259">
    <property type="entry name" value="rRNA_Methyltransferase"/>
</dbReference>
<dbReference type="InterPro" id="IPR029026">
    <property type="entry name" value="tRNA_m1G_MTases_N"/>
</dbReference>
<organism evidence="6 7">
    <name type="scientific">Mycoplasmopsis felis</name>
    <dbReference type="NCBI Taxonomy" id="33923"/>
    <lineage>
        <taxon>Bacteria</taxon>
        <taxon>Bacillati</taxon>
        <taxon>Mycoplasmatota</taxon>
        <taxon>Mycoplasmoidales</taxon>
        <taxon>Metamycoplasmataceae</taxon>
        <taxon>Mycoplasmopsis</taxon>
    </lineage>
</organism>
<evidence type="ECO:0000313" key="7">
    <source>
        <dbReference type="Proteomes" id="UP000464317"/>
    </source>
</evidence>
<dbReference type="KEGG" id="mfel:JPM2_0560"/>
<dbReference type="InterPro" id="IPR029028">
    <property type="entry name" value="Alpha/beta_knot_MTases"/>
</dbReference>
<dbReference type="PANTHER" id="PTHR43191:SF2">
    <property type="entry name" value="RRNA METHYLTRANSFERASE 3, MITOCHONDRIAL"/>
    <property type="match status" value="1"/>
</dbReference>
<dbReference type="RefSeq" id="WP_161552901.1">
    <property type="nucleotide sequence ID" value="NZ_AP022325.1"/>
</dbReference>
<dbReference type="InterPro" id="IPR029064">
    <property type="entry name" value="Ribosomal_eL30-like_sf"/>
</dbReference>
<keyword evidence="2 6" id="KW-0489">Methyltransferase</keyword>
<evidence type="ECO:0000256" key="1">
    <source>
        <dbReference type="ARBA" id="ARBA00007228"/>
    </source>
</evidence>